<evidence type="ECO:0000259" key="10">
    <source>
        <dbReference type="Pfam" id="PF09430"/>
    </source>
</evidence>
<dbReference type="InterPro" id="IPR036396">
    <property type="entry name" value="Cyt_P450_sf"/>
</dbReference>
<comment type="caution">
    <text evidence="11">The sequence shown here is derived from an EMBL/GenBank/DDBJ whole genome shotgun (WGS) entry which is preliminary data.</text>
</comment>
<dbReference type="InterPro" id="IPR002401">
    <property type="entry name" value="Cyt_P450_E_grp-I"/>
</dbReference>
<keyword evidence="6" id="KW-0503">Monooxygenase</keyword>
<evidence type="ECO:0000256" key="9">
    <source>
        <dbReference type="SAM" id="Phobius"/>
    </source>
</evidence>
<feature type="transmembrane region" description="Helical" evidence="9">
    <location>
        <begin position="619"/>
        <end position="638"/>
    </location>
</feature>
<evidence type="ECO:0000256" key="3">
    <source>
        <dbReference type="ARBA" id="ARBA00022723"/>
    </source>
</evidence>
<protein>
    <recommendedName>
        <fullName evidence="10">ER membrane protein complex subunit 7 beta-sandwich domain-containing protein</fullName>
    </recommendedName>
</protein>
<dbReference type="SUPFAM" id="SSF48264">
    <property type="entry name" value="Cytochrome P450"/>
    <property type="match status" value="1"/>
</dbReference>
<evidence type="ECO:0000256" key="4">
    <source>
        <dbReference type="ARBA" id="ARBA00023002"/>
    </source>
</evidence>
<organism evidence="11 12">
    <name type="scientific">Rotaria socialis</name>
    <dbReference type="NCBI Taxonomy" id="392032"/>
    <lineage>
        <taxon>Eukaryota</taxon>
        <taxon>Metazoa</taxon>
        <taxon>Spiralia</taxon>
        <taxon>Gnathifera</taxon>
        <taxon>Rotifera</taxon>
        <taxon>Eurotatoria</taxon>
        <taxon>Bdelloidea</taxon>
        <taxon>Philodinida</taxon>
        <taxon>Philodinidae</taxon>
        <taxon>Rotaria</taxon>
    </lineage>
</organism>
<feature type="compositionally biased region" description="Polar residues" evidence="8">
    <location>
        <begin position="684"/>
        <end position="700"/>
    </location>
</feature>
<accession>A0A820BQS3</accession>
<dbReference type="AlphaFoldDB" id="A0A820BQS3"/>
<feature type="compositionally biased region" description="Basic and acidic residues" evidence="8">
    <location>
        <begin position="703"/>
        <end position="712"/>
    </location>
</feature>
<dbReference type="GO" id="GO:0016705">
    <property type="term" value="F:oxidoreductase activity, acting on paired donors, with incorporation or reduction of molecular oxygen"/>
    <property type="evidence" value="ECO:0007669"/>
    <property type="project" value="InterPro"/>
</dbReference>
<evidence type="ECO:0000256" key="2">
    <source>
        <dbReference type="ARBA" id="ARBA00022617"/>
    </source>
</evidence>
<dbReference type="Gene3D" id="1.10.630.10">
    <property type="entry name" value="Cytochrome P450"/>
    <property type="match status" value="1"/>
</dbReference>
<evidence type="ECO:0000313" key="11">
    <source>
        <dbReference type="EMBL" id="CAF4210014.1"/>
    </source>
</evidence>
<keyword evidence="5 7" id="KW-0408">Iron</keyword>
<dbReference type="GO" id="GO:0005506">
    <property type="term" value="F:iron ion binding"/>
    <property type="evidence" value="ECO:0007669"/>
    <property type="project" value="InterPro"/>
</dbReference>
<evidence type="ECO:0000256" key="7">
    <source>
        <dbReference type="PIRSR" id="PIRSR602401-1"/>
    </source>
</evidence>
<dbReference type="PANTHER" id="PTHR24291:SF50">
    <property type="entry name" value="BIFUNCTIONAL ALBAFLAVENONE MONOOXYGENASE_TERPENE SYNTHASE"/>
    <property type="match status" value="1"/>
</dbReference>
<dbReference type="EMBL" id="CAJOBO010000391">
    <property type="protein sequence ID" value="CAF4210014.1"/>
    <property type="molecule type" value="Genomic_DNA"/>
</dbReference>
<dbReference type="GO" id="GO:0004497">
    <property type="term" value="F:monooxygenase activity"/>
    <property type="evidence" value="ECO:0007669"/>
    <property type="project" value="UniProtKB-KW"/>
</dbReference>
<keyword evidence="9" id="KW-0812">Transmembrane</keyword>
<keyword evidence="4" id="KW-0560">Oxidoreductase</keyword>
<comment type="cofactor">
    <cofactor evidence="7">
        <name>heme</name>
        <dbReference type="ChEBI" id="CHEBI:30413"/>
    </cofactor>
</comment>
<keyword evidence="2 7" id="KW-0349">Heme</keyword>
<proteinExistence type="inferred from homology"/>
<evidence type="ECO:0000256" key="5">
    <source>
        <dbReference type="ARBA" id="ARBA00023004"/>
    </source>
</evidence>
<feature type="domain" description="ER membrane protein complex subunit 7 beta-sandwich" evidence="10">
    <location>
        <begin position="519"/>
        <end position="626"/>
    </location>
</feature>
<evidence type="ECO:0000256" key="8">
    <source>
        <dbReference type="SAM" id="MobiDB-lite"/>
    </source>
</evidence>
<name>A0A820BQS3_9BILA</name>
<keyword evidence="3 7" id="KW-0479">Metal-binding</keyword>
<evidence type="ECO:0000313" key="12">
    <source>
        <dbReference type="Proteomes" id="UP000663851"/>
    </source>
</evidence>
<feature type="binding site" description="axial binding residue" evidence="7">
    <location>
        <position position="442"/>
    </location>
    <ligand>
        <name>heme</name>
        <dbReference type="ChEBI" id="CHEBI:30413"/>
    </ligand>
    <ligandPart>
        <name>Fe</name>
        <dbReference type="ChEBI" id="CHEBI:18248"/>
    </ligandPart>
</feature>
<dbReference type="Proteomes" id="UP000663851">
    <property type="component" value="Unassembled WGS sequence"/>
</dbReference>
<dbReference type="GO" id="GO:0020037">
    <property type="term" value="F:heme binding"/>
    <property type="evidence" value="ECO:0007669"/>
    <property type="project" value="InterPro"/>
</dbReference>
<dbReference type="InterPro" id="IPR019008">
    <property type="entry name" value="Beta_sandwich_EMC7"/>
</dbReference>
<dbReference type="Pfam" id="PF00067">
    <property type="entry name" value="p450"/>
    <property type="match status" value="1"/>
</dbReference>
<sequence>MITIVYWRLIRPEKHMYDELRRQGVPGEPFIPIIGQLPQLNRARENNGTLAYLFSLSEKYGNYFLFSFGPLMRIMISEPDMIADVVGRSHVHDYVKPDVFGNIFKPLIGSHNLLVSEGEEHERARKMLNPAFHFINLKSMISIMVNETAKAIDSFFLSSDSNAIDLHRELSGLTLSIIMSSAFGQASSTRSNFNRTMYQTVNDVFEAIKYRIMHTITQIPFLARLPFWRKSVIDDGVQLIGDAVDQIITDRRQGRSASLCAGSDLLDLLLSAIDSDGKSFTDEEIKQQALTFVLAGHETTNNLMAWAMYVLMTNESALRACREEVDKVLPNCISPSHELISNLVVCEAVLQETLRLYPPAPIFARKCVREHVIGKEGQKQLRIPVGTTIVINSYTLHRRADLWSRPHEFDYTRWLRDPVTDLKPKLAHPFCYLPFAAGSRNCIGQNFAMLEAKIMLAMLLQRCDFVMEPGQNIVQEFIITMRPKYGIRAQVKSLSINPSTENIGSYKIEGKIIVPPGDNALENTRILIDEGLYIGIPQVDGTFVISGVPSGSYIVSVASPLHVFEPVRVDINAKGKTRARKVNFIQPGEVVTMKYPLNFETHGIPNYFQKREVYRLTDVIMNPMFLTLLVPLALLLILPKLASQDPEMQRDLQQASNFLQPNMNTPDIGDMFANMFGGPKKQKPTQSQNNGASGGISTAQQKRKIEAAKRRN</sequence>
<dbReference type="PRINTS" id="PR00385">
    <property type="entry name" value="P450"/>
</dbReference>
<dbReference type="PANTHER" id="PTHR24291">
    <property type="entry name" value="CYTOCHROME P450 FAMILY 4"/>
    <property type="match status" value="1"/>
</dbReference>
<dbReference type="InterPro" id="IPR001128">
    <property type="entry name" value="Cyt_P450"/>
</dbReference>
<gene>
    <name evidence="11" type="ORF">HFQ381_LOCUS7993</name>
</gene>
<reference evidence="11" key="1">
    <citation type="submission" date="2021-02" db="EMBL/GenBank/DDBJ databases">
        <authorList>
            <person name="Nowell W R."/>
        </authorList>
    </citation>
    <scope>NUCLEOTIDE SEQUENCE</scope>
</reference>
<comment type="similarity">
    <text evidence="1">Belongs to the cytochrome P450 family.</text>
</comment>
<evidence type="ECO:0000256" key="6">
    <source>
        <dbReference type="ARBA" id="ARBA00023033"/>
    </source>
</evidence>
<dbReference type="InterPro" id="IPR050196">
    <property type="entry name" value="Cytochrome_P450_Monoox"/>
</dbReference>
<dbReference type="Pfam" id="PF09430">
    <property type="entry name" value="EMC7_beta-sandw"/>
    <property type="match status" value="1"/>
</dbReference>
<evidence type="ECO:0000256" key="1">
    <source>
        <dbReference type="ARBA" id="ARBA00010617"/>
    </source>
</evidence>
<dbReference type="PRINTS" id="PR00463">
    <property type="entry name" value="EP450I"/>
</dbReference>
<keyword evidence="9" id="KW-0472">Membrane</keyword>
<keyword evidence="9" id="KW-1133">Transmembrane helix</keyword>
<feature type="region of interest" description="Disordered" evidence="8">
    <location>
        <begin position="674"/>
        <end position="712"/>
    </location>
</feature>